<name>A0A6P6A931_DURZI</name>
<dbReference type="InterPro" id="IPR054480">
    <property type="entry name" value="AHAS_small-like_ACT"/>
</dbReference>
<proteinExistence type="inferred from homology"/>
<evidence type="ECO:0000313" key="7">
    <source>
        <dbReference type="Proteomes" id="UP000515121"/>
    </source>
</evidence>
<comment type="pathway">
    <text evidence="1">Amino-acid biosynthesis; L-isoleucine biosynthesis; L-isoleucine from 2-oxobutanoate: step 1/4.</text>
</comment>
<dbReference type="SUPFAM" id="SSF55021">
    <property type="entry name" value="ACT-like"/>
    <property type="match status" value="4"/>
</dbReference>
<organism evidence="7 8">
    <name type="scientific">Durio zibethinus</name>
    <name type="common">Durian</name>
    <dbReference type="NCBI Taxonomy" id="66656"/>
    <lineage>
        <taxon>Eukaryota</taxon>
        <taxon>Viridiplantae</taxon>
        <taxon>Streptophyta</taxon>
        <taxon>Embryophyta</taxon>
        <taxon>Tracheophyta</taxon>
        <taxon>Spermatophyta</taxon>
        <taxon>Magnoliopsida</taxon>
        <taxon>eudicotyledons</taxon>
        <taxon>Gunneridae</taxon>
        <taxon>Pentapetalae</taxon>
        <taxon>rosids</taxon>
        <taxon>malvids</taxon>
        <taxon>Malvales</taxon>
        <taxon>Malvaceae</taxon>
        <taxon>Helicteroideae</taxon>
        <taxon>Durio</taxon>
    </lineage>
</organism>
<dbReference type="KEGG" id="dzi:111307647"/>
<dbReference type="UniPathway" id="UPA00047">
    <property type="reaction ID" value="UER00055"/>
</dbReference>
<dbReference type="GO" id="GO:0009099">
    <property type="term" value="P:L-valine biosynthetic process"/>
    <property type="evidence" value="ECO:0007669"/>
    <property type="project" value="UniProtKB-UniPathway"/>
</dbReference>
<dbReference type="InterPro" id="IPR002912">
    <property type="entry name" value="ACT_dom"/>
</dbReference>
<dbReference type="NCBIfam" id="NF008864">
    <property type="entry name" value="PRK11895.1"/>
    <property type="match status" value="2"/>
</dbReference>
<keyword evidence="4" id="KW-0028">Amino-acid biosynthesis</keyword>
<dbReference type="GeneID" id="111307647"/>
<dbReference type="Gene3D" id="3.30.70.260">
    <property type="match status" value="2"/>
</dbReference>
<comment type="similarity">
    <text evidence="3">Belongs to the acetolactate synthase small subunit family.</text>
</comment>
<dbReference type="RefSeq" id="XP_022761444.1">
    <property type="nucleotide sequence ID" value="XM_022905709.1"/>
</dbReference>
<evidence type="ECO:0000256" key="3">
    <source>
        <dbReference type="ARBA" id="ARBA00006341"/>
    </source>
</evidence>
<dbReference type="InterPro" id="IPR045865">
    <property type="entry name" value="ACT-like_dom_sf"/>
</dbReference>
<feature type="domain" description="ACT" evidence="6">
    <location>
        <begin position="311"/>
        <end position="385"/>
    </location>
</feature>
<dbReference type="InterPro" id="IPR019455">
    <property type="entry name" value="Acetolactate_synth_ssu_C"/>
</dbReference>
<evidence type="ECO:0000259" key="6">
    <source>
        <dbReference type="PROSITE" id="PS51671"/>
    </source>
</evidence>
<dbReference type="GO" id="GO:0003984">
    <property type="term" value="F:acetolactate synthase activity"/>
    <property type="evidence" value="ECO:0007669"/>
    <property type="project" value="TreeGrafter"/>
</dbReference>
<dbReference type="Proteomes" id="UP000515121">
    <property type="component" value="Unplaced"/>
</dbReference>
<dbReference type="PROSITE" id="PS51671">
    <property type="entry name" value="ACT"/>
    <property type="match status" value="2"/>
</dbReference>
<dbReference type="OrthoDB" id="2013116at2759"/>
<keyword evidence="5" id="KW-0100">Branched-chain amino acid biosynthesis</keyword>
<evidence type="ECO:0000256" key="5">
    <source>
        <dbReference type="ARBA" id="ARBA00023304"/>
    </source>
</evidence>
<sequence length="479" mass="52485">MAALSTSHLPIQCAKPDSGTAWKPIFFPEKIGRPNSHVPKKLALSPRSVNEKISNKTFSANGAVPSTTPTRSKVRRHTISVFVGDESGMINRIAGVFARRGYNIESLAVGLNKDKALFTIVVSGTDRVLQQVVEQLQKLVNVWKVEDLSNEPQVERELMLIKVNADPKFRAEIMWLVDIFRAKIVDISEHSLTIEVTGDPGKMAAVQRNLSKFGIKEIARTGKIALRREKMGASAPFWRFSAASYPDLEETVPVNALAGARDRSVVSEADVSGGGDVYPVESSDGFMINQVLDAHWGVLIDDDTSGLQSHTLSMLVNDAPGVLNIVTGVFARRGYNIQSLAVGHAEVEGLSRITTVVPGTDESISKLVQQLYKLVDLHEVRDLTHLPFAERELMLIKIAVNAAARRDVLDIANIFRARAVDVSGHTVTLELTGDLDKMVALQRLLEPYGICEVARTGRVALVRESGVDSKYLRGYSFPV</sequence>
<dbReference type="Pfam" id="PF10369">
    <property type="entry name" value="ALS_ss_C"/>
    <property type="match status" value="2"/>
</dbReference>
<dbReference type="FunFam" id="3.30.70.1150:FF:000001">
    <property type="entry name" value="Acetolactate synthase small subunit"/>
    <property type="match status" value="2"/>
</dbReference>
<dbReference type="GO" id="GO:0009097">
    <property type="term" value="P:isoleucine biosynthetic process"/>
    <property type="evidence" value="ECO:0007669"/>
    <property type="project" value="UniProtKB-UniPathway"/>
</dbReference>
<dbReference type="Gene3D" id="3.30.70.1150">
    <property type="entry name" value="ACT-like. Chain A, domain 2"/>
    <property type="match status" value="2"/>
</dbReference>
<feature type="domain" description="ACT" evidence="6">
    <location>
        <begin position="78"/>
        <end position="150"/>
    </location>
</feature>
<dbReference type="CDD" id="cd04878">
    <property type="entry name" value="ACT_AHAS"/>
    <property type="match status" value="2"/>
</dbReference>
<dbReference type="UniPathway" id="UPA00049">
    <property type="reaction ID" value="UER00059"/>
</dbReference>
<gene>
    <name evidence="8" type="primary">LOC111307647</name>
</gene>
<dbReference type="Pfam" id="PF22629">
    <property type="entry name" value="ACT_AHAS_ss"/>
    <property type="match status" value="2"/>
</dbReference>
<dbReference type="PANTHER" id="PTHR30239">
    <property type="entry name" value="ACETOLACTATE SYNTHASE SMALL SUBUNIT"/>
    <property type="match status" value="1"/>
</dbReference>
<dbReference type="AlphaFoldDB" id="A0A6P6A931"/>
<evidence type="ECO:0000313" key="8">
    <source>
        <dbReference type="RefSeq" id="XP_022761444.1"/>
    </source>
</evidence>
<dbReference type="GO" id="GO:0005777">
    <property type="term" value="C:peroxisome"/>
    <property type="evidence" value="ECO:0007669"/>
    <property type="project" value="UniProtKB-ARBA"/>
</dbReference>
<dbReference type="FunFam" id="3.30.70.260:FF:000001">
    <property type="entry name" value="Acetolactate synthase, small subunit"/>
    <property type="match status" value="2"/>
</dbReference>
<dbReference type="InterPro" id="IPR027271">
    <property type="entry name" value="Acetolactate_synth/TF_NikR_C"/>
</dbReference>
<protein>
    <submittedName>
        <fullName evidence="8">Acetolactate synthase small subunit 2, chloroplastic</fullName>
    </submittedName>
</protein>
<evidence type="ECO:0000256" key="4">
    <source>
        <dbReference type="ARBA" id="ARBA00022605"/>
    </source>
</evidence>
<evidence type="ECO:0000256" key="2">
    <source>
        <dbReference type="ARBA" id="ARBA00005025"/>
    </source>
</evidence>
<dbReference type="PANTHER" id="PTHR30239:SF0">
    <property type="entry name" value="ACETOLACTATE SYNTHASE SMALL SUBUNIT 1, CHLOROPLASTIC"/>
    <property type="match status" value="1"/>
</dbReference>
<evidence type="ECO:0000256" key="1">
    <source>
        <dbReference type="ARBA" id="ARBA00004974"/>
    </source>
</evidence>
<dbReference type="InterPro" id="IPR039557">
    <property type="entry name" value="AHAS_ACT"/>
</dbReference>
<dbReference type="GO" id="GO:1990610">
    <property type="term" value="F:acetolactate synthase regulator activity"/>
    <property type="evidence" value="ECO:0007669"/>
    <property type="project" value="InterPro"/>
</dbReference>
<dbReference type="GO" id="GO:0005829">
    <property type="term" value="C:cytosol"/>
    <property type="evidence" value="ECO:0007669"/>
    <property type="project" value="TreeGrafter"/>
</dbReference>
<comment type="pathway">
    <text evidence="2">Amino-acid biosynthesis; L-valine biosynthesis; L-valine from pyruvate: step 1/4.</text>
</comment>
<reference evidence="8" key="1">
    <citation type="submission" date="2025-08" db="UniProtKB">
        <authorList>
            <consortium name="RefSeq"/>
        </authorList>
    </citation>
    <scope>IDENTIFICATION</scope>
    <source>
        <tissue evidence="8">Fruit stalk</tissue>
    </source>
</reference>
<dbReference type="NCBIfam" id="TIGR00119">
    <property type="entry name" value="acolac_sm"/>
    <property type="match status" value="2"/>
</dbReference>
<dbReference type="InterPro" id="IPR004789">
    <property type="entry name" value="Acetalactate_synth_ssu"/>
</dbReference>
<keyword evidence="7" id="KW-1185">Reference proteome</keyword>
<accession>A0A6P6A931</accession>